<dbReference type="RefSeq" id="WP_201958630.1">
    <property type="nucleotide sequence ID" value="NZ_JAERRJ010000028.1"/>
</dbReference>
<dbReference type="Gene3D" id="3.40.50.720">
    <property type="entry name" value="NAD(P)-binding Rossmann-like Domain"/>
    <property type="match status" value="2"/>
</dbReference>
<evidence type="ECO:0000256" key="3">
    <source>
        <dbReference type="ARBA" id="ARBA00012954"/>
    </source>
</evidence>
<dbReference type="Pfam" id="PF03720">
    <property type="entry name" value="UDPG_MGDP_dh_C"/>
    <property type="match status" value="1"/>
</dbReference>
<dbReference type="EMBL" id="JAERRJ010000028">
    <property type="protein sequence ID" value="MBL1080247.1"/>
    <property type="molecule type" value="Genomic_DNA"/>
</dbReference>
<evidence type="ECO:0000256" key="6">
    <source>
        <dbReference type="ARBA" id="ARBA00047473"/>
    </source>
</evidence>
<dbReference type="Pfam" id="PF03721">
    <property type="entry name" value="UDPG_MGDP_dh_N"/>
    <property type="match status" value="1"/>
</dbReference>
<dbReference type="SMART" id="SM00984">
    <property type="entry name" value="UDPG_MGDP_dh_C"/>
    <property type="match status" value="1"/>
</dbReference>
<dbReference type="InterPro" id="IPR036291">
    <property type="entry name" value="NAD(P)-bd_dom_sf"/>
</dbReference>
<evidence type="ECO:0000256" key="5">
    <source>
        <dbReference type="ARBA" id="ARBA00023027"/>
    </source>
</evidence>
<dbReference type="PANTHER" id="PTHR43750">
    <property type="entry name" value="UDP-GLUCOSE 6-DEHYDROGENASE TUAD"/>
    <property type="match status" value="1"/>
</dbReference>
<sequence>MLNPLPHNPSQHALEQARPPGDADIWWRVAVIGCGYVGLTSAVCLAALGHAVIAVDTNTEVITGLRSGLSPIPDEPGLSSLLAVALARGTVDFTTTALPAVEHAAVVLVCVPTPALADGAADLSAVFAVVEQIGPHLAAGAVLVLKSTVPVGTCRAIERRLGRPDVAVVSNPEFLREGYAVNDCMNPSRIVIGAHDAVAAKTLASLFDWSHGPVVHTTPETAELAKLAANAMLAVRLSYVNTLAALGERLGADVPAVLRVLGLDPRIGPDYLRPGPGWGGPCLPKDATALLHQATSAGVDFGVLAATVVANDALPQWICQRVREAAGGSLTGVRVALLGLTFKSGSSDTRCSPALRVAAELVAAGAVVTGYDPTVHPGRGVFLAGVAVCDSVLAAVTGACVVVLTTDWPQCVEPGWAQIAAAMTTRAAVIDTCHVLDPARLAEYGLTVMFDSNHADTEGNSQS</sequence>
<dbReference type="InterPro" id="IPR017476">
    <property type="entry name" value="UDP-Glc/GDP-Man"/>
</dbReference>
<accession>A0ABS1MHW4</accession>
<dbReference type="InterPro" id="IPR008927">
    <property type="entry name" value="6-PGluconate_DH-like_C_sf"/>
</dbReference>
<dbReference type="PIRSF" id="PIRSF000124">
    <property type="entry name" value="UDPglc_GDPman_dh"/>
    <property type="match status" value="1"/>
</dbReference>
<comment type="pathway">
    <text evidence="1">Nucleotide-sugar biosynthesis; UDP-alpha-D-glucuronate biosynthesis; UDP-alpha-D-glucuronate from UDP-alpha-D-glucose: step 1/1.</text>
</comment>
<comment type="caution">
    <text evidence="9">The sequence shown here is derived from an EMBL/GenBank/DDBJ whole genome shotgun (WGS) entry which is preliminary data.</text>
</comment>
<name>A0ABS1MHW4_9NOCA</name>
<evidence type="ECO:0000259" key="8">
    <source>
        <dbReference type="SMART" id="SM00984"/>
    </source>
</evidence>
<comment type="similarity">
    <text evidence="2 7">Belongs to the UDP-glucose/GDP-mannose dehydrogenase family.</text>
</comment>
<dbReference type="SUPFAM" id="SSF48179">
    <property type="entry name" value="6-phosphogluconate dehydrogenase C-terminal domain-like"/>
    <property type="match status" value="1"/>
</dbReference>
<organism evidence="9 10">
    <name type="scientific">Nocardia acididurans</name>
    <dbReference type="NCBI Taxonomy" id="2802282"/>
    <lineage>
        <taxon>Bacteria</taxon>
        <taxon>Bacillati</taxon>
        <taxon>Actinomycetota</taxon>
        <taxon>Actinomycetes</taxon>
        <taxon>Mycobacteriales</taxon>
        <taxon>Nocardiaceae</taxon>
        <taxon>Nocardia</taxon>
    </lineage>
</organism>
<feature type="domain" description="UDP-glucose/GDP-mannose dehydrogenase C-terminal" evidence="8">
    <location>
        <begin position="336"/>
        <end position="438"/>
    </location>
</feature>
<dbReference type="InterPro" id="IPR028357">
    <property type="entry name" value="UDPglc_DH_bac"/>
</dbReference>
<dbReference type="Pfam" id="PF00984">
    <property type="entry name" value="UDPG_MGDP_dh"/>
    <property type="match status" value="1"/>
</dbReference>
<dbReference type="InterPro" id="IPR014027">
    <property type="entry name" value="UDP-Glc/GDP-Man_DH_C"/>
</dbReference>
<keyword evidence="5 7" id="KW-0520">NAD</keyword>
<reference evidence="9 10" key="1">
    <citation type="submission" date="2021-01" db="EMBL/GenBank/DDBJ databases">
        <title>WGS of actinomycetes isolated from Thailand.</title>
        <authorList>
            <person name="Thawai C."/>
        </authorList>
    </citation>
    <scope>NUCLEOTIDE SEQUENCE [LARGE SCALE GENOMIC DNA]</scope>
    <source>
        <strain evidence="9 10">LPG 2</strain>
    </source>
</reference>
<dbReference type="InterPro" id="IPR036220">
    <property type="entry name" value="UDP-Glc/GDP-Man_DH_C_sf"/>
</dbReference>
<proteinExistence type="inferred from homology"/>
<evidence type="ECO:0000313" key="10">
    <source>
        <dbReference type="Proteomes" id="UP000602198"/>
    </source>
</evidence>
<dbReference type="InterPro" id="IPR001732">
    <property type="entry name" value="UDP-Glc/GDP-Man_DH_N"/>
</dbReference>
<dbReference type="SUPFAM" id="SSF52413">
    <property type="entry name" value="UDP-glucose/GDP-mannose dehydrogenase C-terminal domain"/>
    <property type="match status" value="1"/>
</dbReference>
<dbReference type="Proteomes" id="UP000602198">
    <property type="component" value="Unassembled WGS sequence"/>
</dbReference>
<dbReference type="EC" id="1.1.1.22" evidence="3 7"/>
<comment type="catalytic activity">
    <reaction evidence="6 7">
        <text>UDP-alpha-D-glucose + 2 NAD(+) + H2O = UDP-alpha-D-glucuronate + 2 NADH + 3 H(+)</text>
        <dbReference type="Rhea" id="RHEA:23596"/>
        <dbReference type="ChEBI" id="CHEBI:15377"/>
        <dbReference type="ChEBI" id="CHEBI:15378"/>
        <dbReference type="ChEBI" id="CHEBI:57540"/>
        <dbReference type="ChEBI" id="CHEBI:57945"/>
        <dbReference type="ChEBI" id="CHEBI:58052"/>
        <dbReference type="ChEBI" id="CHEBI:58885"/>
        <dbReference type="EC" id="1.1.1.22"/>
    </reaction>
</comment>
<keyword evidence="4 7" id="KW-0560">Oxidoreductase</keyword>
<dbReference type="NCBIfam" id="TIGR03026">
    <property type="entry name" value="NDP-sugDHase"/>
    <property type="match status" value="1"/>
</dbReference>
<evidence type="ECO:0000313" key="9">
    <source>
        <dbReference type="EMBL" id="MBL1080247.1"/>
    </source>
</evidence>
<dbReference type="SUPFAM" id="SSF51735">
    <property type="entry name" value="NAD(P)-binding Rossmann-fold domains"/>
    <property type="match status" value="1"/>
</dbReference>
<keyword evidence="10" id="KW-1185">Reference proteome</keyword>
<evidence type="ECO:0000256" key="1">
    <source>
        <dbReference type="ARBA" id="ARBA00004701"/>
    </source>
</evidence>
<protein>
    <recommendedName>
        <fullName evidence="3 7">UDP-glucose 6-dehydrogenase</fullName>
        <ecNumber evidence="3 7">1.1.1.22</ecNumber>
    </recommendedName>
</protein>
<gene>
    <name evidence="9" type="ORF">JK358_38215</name>
</gene>
<evidence type="ECO:0000256" key="7">
    <source>
        <dbReference type="PIRNR" id="PIRNR000124"/>
    </source>
</evidence>
<dbReference type="Gene3D" id="1.20.5.100">
    <property type="entry name" value="Cytochrome c1, transmembrane anchor, C-terminal"/>
    <property type="match status" value="1"/>
</dbReference>
<dbReference type="PIRSF" id="PIRSF500134">
    <property type="entry name" value="UDPglc_DH_bac"/>
    <property type="match status" value="1"/>
</dbReference>
<dbReference type="InterPro" id="IPR014026">
    <property type="entry name" value="UDP-Glc/GDP-Man_DH_dimer"/>
</dbReference>
<evidence type="ECO:0000256" key="2">
    <source>
        <dbReference type="ARBA" id="ARBA00006601"/>
    </source>
</evidence>
<dbReference type="PANTHER" id="PTHR43750:SF3">
    <property type="entry name" value="UDP-GLUCOSE 6-DEHYDROGENASE TUAD"/>
    <property type="match status" value="1"/>
</dbReference>
<evidence type="ECO:0000256" key="4">
    <source>
        <dbReference type="ARBA" id="ARBA00023002"/>
    </source>
</evidence>